<protein>
    <recommendedName>
        <fullName evidence="3">Phosphodiesterase</fullName>
        <ecNumber evidence="3">3.1.4.-</ecNumber>
    </recommendedName>
</protein>
<feature type="compositionally biased region" description="Basic and acidic residues" evidence="5">
    <location>
        <begin position="523"/>
        <end position="541"/>
    </location>
</feature>
<evidence type="ECO:0000256" key="3">
    <source>
        <dbReference type="RuleBase" id="RU363067"/>
    </source>
</evidence>
<comment type="cofactor">
    <cofactor evidence="3">
        <name>a divalent metal cation</name>
        <dbReference type="ChEBI" id="CHEBI:60240"/>
    </cofactor>
    <text evidence="3">Binds 2 divalent metal cations per subunit. Site 1 may preferentially bind zinc ions, while site 2 has a preference for magnesium and/or manganese ions.</text>
</comment>
<dbReference type="Pfam" id="PF00233">
    <property type="entry name" value="PDEase_I"/>
    <property type="match status" value="1"/>
</dbReference>
<reference evidence="7" key="1">
    <citation type="submission" date="2023-10" db="EMBL/GenBank/DDBJ databases">
        <authorList>
            <person name="Chen Y."/>
            <person name="Shah S."/>
            <person name="Dougan E. K."/>
            <person name="Thang M."/>
            <person name="Chan C."/>
        </authorList>
    </citation>
    <scope>NUCLEOTIDE SEQUENCE [LARGE SCALE GENOMIC DNA]</scope>
</reference>
<feature type="region of interest" description="Disordered" evidence="5">
    <location>
        <begin position="523"/>
        <end position="613"/>
    </location>
</feature>
<evidence type="ECO:0000313" key="7">
    <source>
        <dbReference type="EMBL" id="CAK0838190.1"/>
    </source>
</evidence>
<comment type="caution">
    <text evidence="7">The sequence shown here is derived from an EMBL/GenBank/DDBJ whole genome shotgun (WGS) entry which is preliminary data.</text>
</comment>
<sequence length="701" mass="78159">MGNAHTGVVSCHTVAHHEGATESFVELAPESPSGLGGAADRPERTVSRMMTHAMTHRVATGAEGDLDSTGYSLADLVTALEACTTMTVAKYRAVLKSSGDSEEALPEVKRCEEALKRVEKQLKAAQRLQERQVGQGGEADTWLHMYTGGRRRVKSLKAIATRVQMENSIIRHWRKQKGNSYGQAQIAQGIEKMPIDQWSGVDVFELERENQQPLTTVFMTIWKRRGLDQLCKTPEEKVFEFIRSMELEYKSNPYHNRIHAAEVTLTAYYLWSQLAAQQGWQDYFVGVDLLVLLLAAAVHDVGHPAVNNDFMIKTRDDLTLRYNDRSVLENYHAATAFRAMRDRGINLLEHNLPSPPPGALRTRVIDMVLATDMEVHKQTVGALHSEVQDNARVQDINKLVLEKNVLHMSDIGHPLRPKDQHREWSRRCTEEFFAQGDREKSLGLQPMQLFDRELAPPLAKGQLGFLNFVVMPTWKAMRLVLGDEGAATLDKCLKDNVSSWEAEAARWSEDQSARLAVAEPMGHKARDGIAEGKQKQSHGLERPNTWTLDRRDDGRPHRAACTTSSPSPPPPPPGAPDPRARRSSAPRAPPAARQPGCQKSTWPPAIRTVDRSGQPHSALLRIPRHSSGFVDVDRTLLRQFGLLCKISLTKDPTICCCEYGEGGCATMTRRRPVRPVRATCRQRAALQSGIIRVPVDATVEA</sequence>
<dbReference type="Proteomes" id="UP001189429">
    <property type="component" value="Unassembled WGS sequence"/>
</dbReference>
<comment type="similarity">
    <text evidence="3">Belongs to the cyclic nucleotide phosphodiesterase family.</text>
</comment>
<feature type="compositionally biased region" description="Pro residues" evidence="5">
    <location>
        <begin position="566"/>
        <end position="576"/>
    </location>
</feature>
<evidence type="ECO:0000256" key="1">
    <source>
        <dbReference type="ARBA" id="ARBA00022723"/>
    </source>
</evidence>
<dbReference type="PANTHER" id="PTHR11347">
    <property type="entry name" value="CYCLIC NUCLEOTIDE PHOSPHODIESTERASE"/>
    <property type="match status" value="1"/>
</dbReference>
<dbReference type="InterPro" id="IPR003607">
    <property type="entry name" value="HD/PDEase_dom"/>
</dbReference>
<dbReference type="InterPro" id="IPR036971">
    <property type="entry name" value="PDEase_catalytic_dom_sf"/>
</dbReference>
<keyword evidence="2 3" id="KW-0378">Hydrolase</keyword>
<dbReference type="PROSITE" id="PS00126">
    <property type="entry name" value="PDEASE_I_1"/>
    <property type="match status" value="1"/>
</dbReference>
<dbReference type="SUPFAM" id="SSF109604">
    <property type="entry name" value="HD-domain/PDEase-like"/>
    <property type="match status" value="1"/>
</dbReference>
<feature type="coiled-coil region" evidence="4">
    <location>
        <begin position="108"/>
        <end position="135"/>
    </location>
</feature>
<evidence type="ECO:0000313" key="8">
    <source>
        <dbReference type="Proteomes" id="UP001189429"/>
    </source>
</evidence>
<feature type="domain" description="PDEase" evidence="6">
    <location>
        <begin position="178"/>
        <end position="507"/>
    </location>
</feature>
<keyword evidence="4" id="KW-0175">Coiled coil</keyword>
<name>A0ABN9T020_9DINO</name>
<organism evidence="7 8">
    <name type="scientific">Prorocentrum cordatum</name>
    <dbReference type="NCBI Taxonomy" id="2364126"/>
    <lineage>
        <taxon>Eukaryota</taxon>
        <taxon>Sar</taxon>
        <taxon>Alveolata</taxon>
        <taxon>Dinophyceae</taxon>
        <taxon>Prorocentrales</taxon>
        <taxon>Prorocentraceae</taxon>
        <taxon>Prorocentrum</taxon>
    </lineage>
</organism>
<dbReference type="SMART" id="SM00471">
    <property type="entry name" value="HDc"/>
    <property type="match status" value="1"/>
</dbReference>
<dbReference type="Gene3D" id="1.10.1300.10">
    <property type="entry name" value="3'5'-cyclic nucleotide phosphodiesterase, catalytic domain"/>
    <property type="match status" value="1"/>
</dbReference>
<dbReference type="EC" id="3.1.4.-" evidence="3"/>
<gene>
    <name evidence="7" type="ORF">PCOR1329_LOCUS34203</name>
</gene>
<evidence type="ECO:0000259" key="6">
    <source>
        <dbReference type="PROSITE" id="PS51845"/>
    </source>
</evidence>
<evidence type="ECO:0000256" key="4">
    <source>
        <dbReference type="SAM" id="Coils"/>
    </source>
</evidence>
<dbReference type="PRINTS" id="PR00387">
    <property type="entry name" value="PDIESTERASE1"/>
</dbReference>
<dbReference type="CDD" id="cd00077">
    <property type="entry name" value="HDc"/>
    <property type="match status" value="1"/>
</dbReference>
<dbReference type="PROSITE" id="PS51845">
    <property type="entry name" value="PDEASE_I_2"/>
    <property type="match status" value="1"/>
</dbReference>
<dbReference type="InterPro" id="IPR002073">
    <property type="entry name" value="PDEase_catalytic_dom"/>
</dbReference>
<feature type="compositionally biased region" description="Low complexity" evidence="5">
    <location>
        <begin position="583"/>
        <end position="595"/>
    </location>
</feature>
<evidence type="ECO:0000256" key="2">
    <source>
        <dbReference type="ARBA" id="ARBA00022801"/>
    </source>
</evidence>
<evidence type="ECO:0000256" key="5">
    <source>
        <dbReference type="SAM" id="MobiDB-lite"/>
    </source>
</evidence>
<keyword evidence="8" id="KW-1185">Reference proteome</keyword>
<keyword evidence="1 3" id="KW-0479">Metal-binding</keyword>
<accession>A0ABN9T020</accession>
<dbReference type="InterPro" id="IPR023174">
    <property type="entry name" value="PDEase_CS"/>
</dbReference>
<dbReference type="EMBL" id="CAUYUJ010014205">
    <property type="protein sequence ID" value="CAK0838190.1"/>
    <property type="molecule type" value="Genomic_DNA"/>
</dbReference>
<dbReference type="InterPro" id="IPR023088">
    <property type="entry name" value="PDEase"/>
</dbReference>
<proteinExistence type="inferred from homology"/>